<evidence type="ECO:0000256" key="8">
    <source>
        <dbReference type="ARBA" id="ARBA00023033"/>
    </source>
</evidence>
<evidence type="ECO:0000256" key="1">
    <source>
        <dbReference type="ARBA" id="ARBA00001971"/>
    </source>
</evidence>
<comment type="similarity">
    <text evidence="3 10">Belongs to the cytochrome P450 family.</text>
</comment>
<dbReference type="Pfam" id="PF00067">
    <property type="entry name" value="p450"/>
    <property type="match status" value="2"/>
</dbReference>
<dbReference type="PROSITE" id="PS00086">
    <property type="entry name" value="CYTOCHROME_P450"/>
    <property type="match status" value="1"/>
</dbReference>
<dbReference type="PRINTS" id="PR00463">
    <property type="entry name" value="EP450I"/>
</dbReference>
<keyword evidence="6 10" id="KW-0560">Oxidoreductase</keyword>
<accession>A0AAW0CF55</accession>
<dbReference type="InterPro" id="IPR036396">
    <property type="entry name" value="Cyt_P450_sf"/>
</dbReference>
<keyword evidence="12" id="KW-1185">Reference proteome</keyword>
<evidence type="ECO:0000256" key="6">
    <source>
        <dbReference type="ARBA" id="ARBA00023002"/>
    </source>
</evidence>
<evidence type="ECO:0000256" key="4">
    <source>
        <dbReference type="ARBA" id="ARBA00022617"/>
    </source>
</evidence>
<evidence type="ECO:0000256" key="5">
    <source>
        <dbReference type="ARBA" id="ARBA00022723"/>
    </source>
</evidence>
<evidence type="ECO:0000313" key="12">
    <source>
        <dbReference type="Proteomes" id="UP001383192"/>
    </source>
</evidence>
<keyword evidence="8 10" id="KW-0503">Monooxygenase</keyword>
<keyword evidence="7 9" id="KW-0408">Iron</keyword>
<dbReference type="InterPro" id="IPR002401">
    <property type="entry name" value="Cyt_P450_E_grp-I"/>
</dbReference>
<dbReference type="SUPFAM" id="SSF48264">
    <property type="entry name" value="Cytochrome P450"/>
    <property type="match status" value="1"/>
</dbReference>
<keyword evidence="5 9" id="KW-0479">Metal-binding</keyword>
<dbReference type="Gene3D" id="1.10.630.10">
    <property type="entry name" value="Cytochrome P450"/>
    <property type="match status" value="1"/>
</dbReference>
<protein>
    <submittedName>
        <fullName evidence="11">Cytochrome p450</fullName>
    </submittedName>
</protein>
<reference evidence="11 12" key="1">
    <citation type="submission" date="2024-01" db="EMBL/GenBank/DDBJ databases">
        <title>A draft genome for a cacao thread blight-causing isolate of Paramarasmius palmivorus.</title>
        <authorList>
            <person name="Baruah I.K."/>
            <person name="Bukari Y."/>
            <person name="Amoako-Attah I."/>
            <person name="Meinhardt L.W."/>
            <person name="Bailey B.A."/>
            <person name="Cohen S.P."/>
        </authorList>
    </citation>
    <scope>NUCLEOTIDE SEQUENCE [LARGE SCALE GENOMIC DNA]</scope>
    <source>
        <strain evidence="11 12">GH-12</strain>
    </source>
</reference>
<dbReference type="GO" id="GO:0020037">
    <property type="term" value="F:heme binding"/>
    <property type="evidence" value="ECO:0007669"/>
    <property type="project" value="InterPro"/>
</dbReference>
<dbReference type="GO" id="GO:0005506">
    <property type="term" value="F:iron ion binding"/>
    <property type="evidence" value="ECO:0007669"/>
    <property type="project" value="InterPro"/>
</dbReference>
<evidence type="ECO:0000256" key="3">
    <source>
        <dbReference type="ARBA" id="ARBA00010617"/>
    </source>
</evidence>
<dbReference type="EMBL" id="JAYKXP010000044">
    <property type="protein sequence ID" value="KAK7037756.1"/>
    <property type="molecule type" value="Genomic_DNA"/>
</dbReference>
<dbReference type="PANTHER" id="PTHR46300:SF7">
    <property type="entry name" value="P450, PUTATIVE (EUROFUNG)-RELATED"/>
    <property type="match status" value="1"/>
</dbReference>
<dbReference type="InterPro" id="IPR017972">
    <property type="entry name" value="Cyt_P450_CS"/>
</dbReference>
<feature type="binding site" description="axial binding residue" evidence="9">
    <location>
        <position position="453"/>
    </location>
    <ligand>
        <name>heme</name>
        <dbReference type="ChEBI" id="CHEBI:30413"/>
    </ligand>
    <ligandPart>
        <name>Fe</name>
        <dbReference type="ChEBI" id="CHEBI:18248"/>
    </ligandPart>
</feature>
<proteinExistence type="inferred from homology"/>
<comment type="pathway">
    <text evidence="2">Secondary metabolite biosynthesis.</text>
</comment>
<evidence type="ECO:0000256" key="7">
    <source>
        <dbReference type="ARBA" id="ARBA00023004"/>
    </source>
</evidence>
<evidence type="ECO:0000313" key="11">
    <source>
        <dbReference type="EMBL" id="KAK7037756.1"/>
    </source>
</evidence>
<sequence>MGTSLASTTLVFLVLFAVNRLFQSFRRHRVFQYPPGPPGKVFFGNFFDIPQKNPWLIYTDWAKKYGTIVHLETFSDHIFILNDLNTTTDLLEKRSRIYSGRPDLDVAASGWGFNLTFHDYGDRWRKNRRVYQQHLRPDAVVELRPIIRRCLGVFLNNLLRNPSEFMGHIDLLALSSMYGLTIDSAHDPVLLLAKDTVHTLDTVFSTHYMFLMKNLPFMQYVPAWVPILGSVTKFNNETRKLCRDFQELPLQQVLKDIDSGSENDGIVARILRQGALTASDEEFGRIKDMAATALVASADTTLSSLGTFFMAMAKHPQCQERAWREIDAVTGGERLPNWDDRKSMPYVEAIYRDCMRWHPALPTGAVHVSTEDDYYKDYFIPKGSMVFANIWSVLHGVIDSSNLVSMFSDRSMTHDERVYADPYQFNPERYFNANGELNKDSTVLGFGFGRRVCVGKHFAEATLWLAIASVLTCFRISPEKDSQGNDIDIPERYSPGPGLLR</sequence>
<dbReference type="PANTHER" id="PTHR46300">
    <property type="entry name" value="P450, PUTATIVE (EUROFUNG)-RELATED-RELATED"/>
    <property type="match status" value="1"/>
</dbReference>
<evidence type="ECO:0000256" key="10">
    <source>
        <dbReference type="RuleBase" id="RU000461"/>
    </source>
</evidence>
<dbReference type="GO" id="GO:0004497">
    <property type="term" value="F:monooxygenase activity"/>
    <property type="evidence" value="ECO:0007669"/>
    <property type="project" value="UniProtKB-KW"/>
</dbReference>
<keyword evidence="4 9" id="KW-0349">Heme</keyword>
<organism evidence="11 12">
    <name type="scientific">Paramarasmius palmivorus</name>
    <dbReference type="NCBI Taxonomy" id="297713"/>
    <lineage>
        <taxon>Eukaryota</taxon>
        <taxon>Fungi</taxon>
        <taxon>Dikarya</taxon>
        <taxon>Basidiomycota</taxon>
        <taxon>Agaricomycotina</taxon>
        <taxon>Agaricomycetes</taxon>
        <taxon>Agaricomycetidae</taxon>
        <taxon>Agaricales</taxon>
        <taxon>Marasmiineae</taxon>
        <taxon>Marasmiaceae</taxon>
        <taxon>Paramarasmius</taxon>
    </lineage>
</organism>
<comment type="cofactor">
    <cofactor evidence="1 9">
        <name>heme</name>
        <dbReference type="ChEBI" id="CHEBI:30413"/>
    </cofactor>
</comment>
<gene>
    <name evidence="11" type="primary">Cyp2ab1_3</name>
    <name evidence="11" type="ORF">VNI00_010717</name>
</gene>
<evidence type="ECO:0000256" key="2">
    <source>
        <dbReference type="ARBA" id="ARBA00005179"/>
    </source>
</evidence>
<dbReference type="GO" id="GO:0016020">
    <property type="term" value="C:membrane"/>
    <property type="evidence" value="ECO:0007669"/>
    <property type="project" value="UniProtKB-SubCell"/>
</dbReference>
<dbReference type="GO" id="GO:0016705">
    <property type="term" value="F:oxidoreductase activity, acting on paired donors, with incorporation or reduction of molecular oxygen"/>
    <property type="evidence" value="ECO:0007669"/>
    <property type="project" value="InterPro"/>
</dbReference>
<dbReference type="InterPro" id="IPR050364">
    <property type="entry name" value="Cytochrome_P450_fung"/>
</dbReference>
<dbReference type="AlphaFoldDB" id="A0AAW0CF55"/>
<comment type="caution">
    <text evidence="11">The sequence shown here is derived from an EMBL/GenBank/DDBJ whole genome shotgun (WGS) entry which is preliminary data.</text>
</comment>
<name>A0AAW0CF55_9AGAR</name>
<dbReference type="Proteomes" id="UP001383192">
    <property type="component" value="Unassembled WGS sequence"/>
</dbReference>
<dbReference type="CDD" id="cd11065">
    <property type="entry name" value="CYP64-like"/>
    <property type="match status" value="1"/>
</dbReference>
<evidence type="ECO:0000256" key="9">
    <source>
        <dbReference type="PIRSR" id="PIRSR602401-1"/>
    </source>
</evidence>
<dbReference type="InterPro" id="IPR001128">
    <property type="entry name" value="Cyt_P450"/>
</dbReference>